<gene>
    <name evidence="2" type="ordered locus">TVNIR_0217</name>
</gene>
<dbReference type="eggNOG" id="ENOG5032ZJK">
    <property type="taxonomic scope" value="Bacteria"/>
</dbReference>
<dbReference type="Pfam" id="PF11756">
    <property type="entry name" value="YgbA_NO"/>
    <property type="match status" value="1"/>
</dbReference>
<feature type="compositionally biased region" description="Basic and acidic residues" evidence="1">
    <location>
        <begin position="1"/>
        <end position="18"/>
    </location>
</feature>
<organism evidence="2 3">
    <name type="scientific">Thioalkalivibrio nitratireducens (strain DSM 14787 / UNIQEM 213 / ALEN2)</name>
    <dbReference type="NCBI Taxonomy" id="1255043"/>
    <lineage>
        <taxon>Bacteria</taxon>
        <taxon>Pseudomonadati</taxon>
        <taxon>Pseudomonadota</taxon>
        <taxon>Gammaproteobacteria</taxon>
        <taxon>Chromatiales</taxon>
        <taxon>Ectothiorhodospiraceae</taxon>
        <taxon>Thioalkalivibrio</taxon>
    </lineage>
</organism>
<sequence length="144" mass="17025">MRDAMARGRAMNRPERPVTGELPSTPRLRREYRTIESMLRIWCADRHGAVGRTSGLCAECMELLAYAGQRLVKCPYGEEKPTCAKCPVHCYKRAQREQVRQVMRYAGPRMLWRHPWQALLHMLDKFRRVEHPLTRRRRKHRADG</sequence>
<dbReference type="EMBL" id="CP003989">
    <property type="protein sequence ID" value="AGA31928.1"/>
    <property type="molecule type" value="Genomic_DNA"/>
</dbReference>
<evidence type="ECO:0000313" key="3">
    <source>
        <dbReference type="Proteomes" id="UP000010809"/>
    </source>
</evidence>
<protein>
    <recommendedName>
        <fullName evidence="4">Nitrous oxide-stimulated promoter</fullName>
    </recommendedName>
</protein>
<keyword evidence="3" id="KW-1185">Reference proteome</keyword>
<dbReference type="Proteomes" id="UP000010809">
    <property type="component" value="Chromosome"/>
</dbReference>
<proteinExistence type="predicted"/>
<feature type="region of interest" description="Disordered" evidence="1">
    <location>
        <begin position="1"/>
        <end position="26"/>
    </location>
</feature>
<evidence type="ECO:0000256" key="1">
    <source>
        <dbReference type="SAM" id="MobiDB-lite"/>
    </source>
</evidence>
<dbReference type="AlphaFoldDB" id="L0DSF3"/>
<reference evidence="2" key="1">
    <citation type="submission" date="2015-12" db="EMBL/GenBank/DDBJ databases">
        <authorList>
            <person name="Tikhonova T.V."/>
            <person name="Pavlov A.R."/>
            <person name="Beletsky A.V."/>
            <person name="Mardanov A.V."/>
            <person name="Sorokin D.Y."/>
            <person name="Ravin N.V."/>
            <person name="Popov V.O."/>
        </authorList>
    </citation>
    <scope>NUCLEOTIDE SEQUENCE</scope>
    <source>
        <strain evidence="2">DSM 14787</strain>
    </source>
</reference>
<evidence type="ECO:0008006" key="4">
    <source>
        <dbReference type="Google" id="ProtNLM"/>
    </source>
</evidence>
<dbReference type="KEGG" id="tni:TVNIR_0217"/>
<name>L0DSF3_THIND</name>
<dbReference type="STRING" id="1255043.TVNIR_0217"/>
<dbReference type="PATRIC" id="fig|1255043.3.peg.217"/>
<dbReference type="InterPro" id="IPR020483">
    <property type="entry name" value="Uncharacterised_YgbA"/>
</dbReference>
<dbReference type="HOGENOM" id="CLU_138593_0_0_6"/>
<evidence type="ECO:0000313" key="2">
    <source>
        <dbReference type="EMBL" id="AGA31928.1"/>
    </source>
</evidence>
<accession>L0DSF3</accession>
<dbReference type="NCBIfam" id="NF007714">
    <property type="entry name" value="PRK10410.1-2"/>
    <property type="match status" value="1"/>
</dbReference>